<name>A0ABQ2VPP7_9ACTN</name>
<comment type="caution">
    <text evidence="2">The sequence shown here is derived from an EMBL/GenBank/DDBJ whole genome shotgun (WGS) entry which is preliminary data.</text>
</comment>
<accession>A0ABQ2VPP7</accession>
<reference evidence="3" key="1">
    <citation type="journal article" date="2019" name="Int. J. Syst. Evol. Microbiol.">
        <title>The Global Catalogue of Microorganisms (GCM) 10K type strain sequencing project: providing services to taxonomists for standard genome sequencing and annotation.</title>
        <authorList>
            <consortium name="The Broad Institute Genomics Platform"/>
            <consortium name="The Broad Institute Genome Sequencing Center for Infectious Disease"/>
            <person name="Wu L."/>
            <person name="Ma J."/>
        </authorList>
    </citation>
    <scope>NUCLEOTIDE SEQUENCE [LARGE SCALE GENOMIC DNA]</scope>
    <source>
        <strain evidence="3">JCM 3399</strain>
    </source>
</reference>
<evidence type="ECO:0000256" key="1">
    <source>
        <dbReference type="SAM" id="MobiDB-lite"/>
    </source>
</evidence>
<gene>
    <name evidence="2" type="ORF">GCM10010211_78420</name>
</gene>
<evidence type="ECO:0000313" key="2">
    <source>
        <dbReference type="EMBL" id="GGU99411.1"/>
    </source>
</evidence>
<sequence length="144" mass="15767">MNEEFKEPLHAAPSLLQSMIDAGAEERGGRSPRTTGSSGTFRCSQSQPRVRITQGAGDQYLGGGQLRIFDDHREGHPLGSDVAARRQPPPRLLRLKKTDVTMSVKRKETARGGLSVNIVECWKQALTSVFVSFSAVRAFPAWSS</sequence>
<proteinExistence type="predicted"/>
<evidence type="ECO:0000313" key="3">
    <source>
        <dbReference type="Proteomes" id="UP000654471"/>
    </source>
</evidence>
<organism evidence="2 3">
    <name type="scientific">Streptomyces albospinus</name>
    <dbReference type="NCBI Taxonomy" id="285515"/>
    <lineage>
        <taxon>Bacteria</taxon>
        <taxon>Bacillati</taxon>
        <taxon>Actinomycetota</taxon>
        <taxon>Actinomycetes</taxon>
        <taxon>Kitasatosporales</taxon>
        <taxon>Streptomycetaceae</taxon>
        <taxon>Streptomyces</taxon>
    </lineage>
</organism>
<keyword evidence="3" id="KW-1185">Reference proteome</keyword>
<dbReference type="RefSeq" id="WP_189308172.1">
    <property type="nucleotide sequence ID" value="NZ_BMRP01000063.1"/>
</dbReference>
<protein>
    <submittedName>
        <fullName evidence="2">Uncharacterized protein</fullName>
    </submittedName>
</protein>
<feature type="region of interest" description="Disordered" evidence="1">
    <location>
        <begin position="69"/>
        <end position="91"/>
    </location>
</feature>
<feature type="region of interest" description="Disordered" evidence="1">
    <location>
        <begin position="20"/>
        <end position="57"/>
    </location>
</feature>
<feature type="compositionally biased region" description="Low complexity" evidence="1">
    <location>
        <begin position="31"/>
        <end position="40"/>
    </location>
</feature>
<dbReference type="Proteomes" id="UP000654471">
    <property type="component" value="Unassembled WGS sequence"/>
</dbReference>
<dbReference type="EMBL" id="BMRP01000063">
    <property type="protein sequence ID" value="GGU99411.1"/>
    <property type="molecule type" value="Genomic_DNA"/>
</dbReference>